<dbReference type="Gene3D" id="3.40.50.2300">
    <property type="match status" value="1"/>
</dbReference>
<evidence type="ECO:0000313" key="5">
    <source>
        <dbReference type="EMBL" id="SON52489.1"/>
    </source>
</evidence>
<name>A0A2N8ZKP4_9VIBR</name>
<dbReference type="InterPro" id="IPR001789">
    <property type="entry name" value="Sig_transdc_resp-reg_receiver"/>
</dbReference>
<dbReference type="SMART" id="SM00471">
    <property type="entry name" value="HDc"/>
    <property type="match status" value="1"/>
</dbReference>
<dbReference type="InterPro" id="IPR021800">
    <property type="entry name" value="DUF3369"/>
</dbReference>
<keyword evidence="2" id="KW-0597">Phosphoprotein</keyword>
<dbReference type="PROSITE" id="PS51832">
    <property type="entry name" value="HD_GYP"/>
    <property type="match status" value="1"/>
</dbReference>
<protein>
    <submittedName>
        <fullName evidence="5">Putative Response regulator containing a CheY-like receiver domain and an HD-GYP domain</fullName>
    </submittedName>
</protein>
<keyword evidence="6" id="KW-1185">Reference proteome</keyword>
<feature type="domain" description="Response regulatory" evidence="3">
    <location>
        <begin position="25"/>
        <end position="149"/>
    </location>
</feature>
<dbReference type="InterPro" id="IPR011006">
    <property type="entry name" value="CheY-like_superfamily"/>
</dbReference>
<dbReference type="GO" id="GO:0004112">
    <property type="term" value="F:cyclic-nucleotide phosphodiesterase activity"/>
    <property type="evidence" value="ECO:0007669"/>
    <property type="project" value="UniProtKB-ARBA"/>
</dbReference>
<dbReference type="AlphaFoldDB" id="A0A2N8ZKP4"/>
<dbReference type="InterPro" id="IPR052020">
    <property type="entry name" value="Cyclic_di-GMP/3'3'-cGAMP_PDE"/>
</dbReference>
<dbReference type="NCBIfam" id="TIGR00277">
    <property type="entry name" value="HDIG"/>
    <property type="match status" value="1"/>
</dbReference>
<sequence>MGNDDQFLFSDHEDEIVKEDREQWNILIVDDDIDIHKVTQFVLSDFDYLGKTLNFLNAYSAEEAKEVFRNNKDISVVFLDVVMESNHAGLDFVDWLRVEYGNRTARIILRTGQPGDAPEAEVIKKYEINDYKNKTELTATKLNTTLCAALRSYRDIMVIENTKKGLNTIINSSASILVEGDGTHWLDGILSQLSALLDLGEVHAFNFAAQEVKGKWQVVASSEGGEALIGKDLNEFISCSVEDVANTQERYIQVKDEEFLIPVKVNKSVGLLIVHCPHHSLEENIEILDLFIRNITIAYEKVILLNEVRDTQKEIAYRLGEVVETRSKESGSHVKRVAELSLFLAQKYGLSDELSHKIKLASPLHDIGKIAIPDAILNKPGKLDSEEWQVMMSHASVGAEILRGSNLEILNIAANIAAFHHEKWDGSGYPNKLSGESIPIEARITAIADVFDALSSRRCYKEPWPAKDVYDLFVEESGKQFDPNLTDLFLKHFDELQGIRSSFPD</sequence>
<dbReference type="OrthoDB" id="6210373at2"/>
<dbReference type="Pfam" id="PF13487">
    <property type="entry name" value="HD_5"/>
    <property type="match status" value="1"/>
</dbReference>
<dbReference type="PROSITE" id="PS50110">
    <property type="entry name" value="RESPONSE_REGULATORY"/>
    <property type="match status" value="1"/>
</dbReference>
<dbReference type="Pfam" id="PF11849">
    <property type="entry name" value="DUF3369"/>
    <property type="match status" value="1"/>
</dbReference>
<evidence type="ECO:0000256" key="2">
    <source>
        <dbReference type="PROSITE-ProRule" id="PRU00169"/>
    </source>
</evidence>
<dbReference type="CDD" id="cd00077">
    <property type="entry name" value="HDc"/>
    <property type="match status" value="1"/>
</dbReference>
<dbReference type="KEGG" id="vta:B0878"/>
<feature type="modified residue" description="4-aspartylphosphate" evidence="2">
    <location>
        <position position="80"/>
    </location>
</feature>
<dbReference type="Gene3D" id="1.10.3210.10">
    <property type="entry name" value="Hypothetical protein af1432"/>
    <property type="match status" value="1"/>
</dbReference>
<evidence type="ECO:0000259" key="4">
    <source>
        <dbReference type="PROSITE" id="PS51832"/>
    </source>
</evidence>
<evidence type="ECO:0000313" key="6">
    <source>
        <dbReference type="Proteomes" id="UP000235828"/>
    </source>
</evidence>
<dbReference type="FunFam" id="1.10.3210.10:FF:000018">
    <property type="entry name" value="Two-component system response regulator"/>
    <property type="match status" value="1"/>
</dbReference>
<feature type="domain" description="HD-GYP" evidence="4">
    <location>
        <begin position="308"/>
        <end position="505"/>
    </location>
</feature>
<dbReference type="RefSeq" id="WP_102524724.1">
    <property type="nucleotide sequence ID" value="NZ_LT960612.1"/>
</dbReference>
<gene>
    <name evidence="5" type="ORF">VTAP4600_B0878</name>
</gene>
<organism evidence="5 6">
    <name type="scientific">Vibrio tapetis subsp. tapetis</name>
    <dbReference type="NCBI Taxonomy" id="1671868"/>
    <lineage>
        <taxon>Bacteria</taxon>
        <taxon>Pseudomonadati</taxon>
        <taxon>Pseudomonadota</taxon>
        <taxon>Gammaproteobacteria</taxon>
        <taxon>Vibrionales</taxon>
        <taxon>Vibrionaceae</taxon>
        <taxon>Vibrio</taxon>
    </lineage>
</organism>
<dbReference type="GO" id="GO:0000160">
    <property type="term" value="P:phosphorelay signal transduction system"/>
    <property type="evidence" value="ECO:0007669"/>
    <property type="project" value="InterPro"/>
</dbReference>
<proteinExistence type="predicted"/>
<dbReference type="SUPFAM" id="SSF109604">
    <property type="entry name" value="HD-domain/PDEase-like"/>
    <property type="match status" value="1"/>
</dbReference>
<keyword evidence="1" id="KW-0378">Hydrolase</keyword>
<dbReference type="PANTHER" id="PTHR45228">
    <property type="entry name" value="CYCLIC DI-GMP PHOSPHODIESTERASE TM_0186-RELATED"/>
    <property type="match status" value="1"/>
</dbReference>
<dbReference type="PANTHER" id="PTHR45228:SF9">
    <property type="entry name" value="3'3'-CGAMP-SPECIFIC PHOSPHODIESTERASE 2"/>
    <property type="match status" value="1"/>
</dbReference>
<dbReference type="InterPro" id="IPR037522">
    <property type="entry name" value="HD_GYP_dom"/>
</dbReference>
<dbReference type="InterPro" id="IPR003607">
    <property type="entry name" value="HD/PDEase_dom"/>
</dbReference>
<dbReference type="GO" id="GO:0009214">
    <property type="term" value="P:cyclic nucleotide catabolic process"/>
    <property type="evidence" value="ECO:0007669"/>
    <property type="project" value="UniProtKB-ARBA"/>
</dbReference>
<dbReference type="InterPro" id="IPR006675">
    <property type="entry name" value="HDIG_dom"/>
</dbReference>
<accession>A0A2N8ZKP4</accession>
<dbReference type="Proteomes" id="UP000235828">
    <property type="component" value="Chromosome B"/>
</dbReference>
<dbReference type="EMBL" id="LT960612">
    <property type="protein sequence ID" value="SON52489.1"/>
    <property type="molecule type" value="Genomic_DNA"/>
</dbReference>
<evidence type="ECO:0000256" key="1">
    <source>
        <dbReference type="ARBA" id="ARBA00022801"/>
    </source>
</evidence>
<evidence type="ECO:0000259" key="3">
    <source>
        <dbReference type="PROSITE" id="PS50110"/>
    </source>
</evidence>
<reference evidence="5 6" key="1">
    <citation type="submission" date="2017-10" db="EMBL/GenBank/DDBJ databases">
        <authorList>
            <person name="Banno H."/>
            <person name="Chua N.-H."/>
        </authorList>
    </citation>
    <scope>NUCLEOTIDE SEQUENCE [LARGE SCALE GENOMIC DNA]</scope>
    <source>
        <strain evidence="5">Vibrio tapetis CECT4600</strain>
    </source>
</reference>
<dbReference type="SUPFAM" id="SSF52172">
    <property type="entry name" value="CheY-like"/>
    <property type="match status" value="1"/>
</dbReference>